<evidence type="ECO:0000313" key="3">
    <source>
        <dbReference type="Proteomes" id="UP000199501"/>
    </source>
</evidence>
<keyword evidence="1" id="KW-1133">Transmembrane helix</keyword>
<dbReference type="Proteomes" id="UP000199501">
    <property type="component" value="Unassembled WGS sequence"/>
</dbReference>
<dbReference type="InterPro" id="IPR029052">
    <property type="entry name" value="Metallo-depent_PP-like"/>
</dbReference>
<dbReference type="STRING" id="1271860.SAMN05216174_1011019"/>
<feature type="transmembrane region" description="Helical" evidence="1">
    <location>
        <begin position="362"/>
        <end position="382"/>
    </location>
</feature>
<organism evidence="2 3">
    <name type="scientific">Actinokineospora iranica</name>
    <dbReference type="NCBI Taxonomy" id="1271860"/>
    <lineage>
        <taxon>Bacteria</taxon>
        <taxon>Bacillati</taxon>
        <taxon>Actinomycetota</taxon>
        <taxon>Actinomycetes</taxon>
        <taxon>Pseudonocardiales</taxon>
        <taxon>Pseudonocardiaceae</taxon>
        <taxon>Actinokineospora</taxon>
    </lineage>
</organism>
<protein>
    <submittedName>
        <fullName evidence="2">Calcineurin-like phosphoesterase</fullName>
    </submittedName>
</protein>
<feature type="transmembrane region" description="Helical" evidence="1">
    <location>
        <begin position="465"/>
        <end position="493"/>
    </location>
</feature>
<dbReference type="PANTHER" id="PTHR34211">
    <property type="entry name" value="CALCINEURIN-LIKE METALLO-PHOSPHOESTERASE SUPERFAMILY PROTEIN"/>
    <property type="match status" value="1"/>
</dbReference>
<dbReference type="PANTHER" id="PTHR34211:SF3">
    <property type="entry name" value="CALCINEURIN-LIKE METALLO-PHOSPHOESTERASE SUPERFAMILY PROTEIN"/>
    <property type="match status" value="1"/>
</dbReference>
<reference evidence="3" key="1">
    <citation type="submission" date="2016-10" db="EMBL/GenBank/DDBJ databases">
        <authorList>
            <person name="Varghese N."/>
            <person name="Submissions S."/>
        </authorList>
    </citation>
    <scope>NUCLEOTIDE SEQUENCE [LARGE SCALE GENOMIC DNA]</scope>
    <source>
        <strain evidence="3">IBRC-M 10403</strain>
    </source>
</reference>
<keyword evidence="1" id="KW-0472">Membrane</keyword>
<feature type="transmembrane region" description="Helical" evidence="1">
    <location>
        <begin position="394"/>
        <end position="419"/>
    </location>
</feature>
<dbReference type="Gene3D" id="3.60.21.10">
    <property type="match status" value="1"/>
</dbReference>
<sequence>MSQPETARPRPTAMTEVELGFAPQPAVRWLAPKVLVSTGIQSLIAAIFGSYADKRELQGGLAAGVHRHDATDELWFDFVADIGDGFDATYSIASLLAAERIDVADHGPLPRGRLLVMGGDQVYPSASTRAYEDRTKGVYRAALPATEGQPPTLFALPGNHDWYDGLTSFLRVFAQRRPFGGWATEQTRSYFAVRLPQRWWLFAIDTQFDDYVDAPQLEYFRQVSAELEPGDAVILCTSTPAWADAGAGGHTKRYDTIEFFDREIVRSAGASIRVMLSGDKHHYARYAERGGTRQRITCGLGGAYLAATHELPEELCLPPVESRVRARAEATYYQLESRYPDRATSKRFASGIISLPWRNPGFWGLTGVFQTVMTLAVLYGLVQTFGGASGFFGLVASWTPAAVVGIVLVIGALAFARLGSPPRVGLAQVSGALHAVAHLGLSVAWALVVVALYTDVLPDGPVADWATLVIVAVGTPLAIGFIDAEIVAVYLMLVSRFGINLNEVMAGQSIEDHKGFLRMRVDASGDLTIYPIRVDKVCRDWRADPAAAPTAPWLRPDCDPLTPELIEPPIVVPRVSVPDPAAATP</sequence>
<dbReference type="RefSeq" id="WP_228771352.1">
    <property type="nucleotide sequence ID" value="NZ_FMZZ01000001.1"/>
</dbReference>
<evidence type="ECO:0000313" key="2">
    <source>
        <dbReference type="EMBL" id="SDC32726.1"/>
    </source>
</evidence>
<feature type="transmembrane region" description="Helical" evidence="1">
    <location>
        <begin position="431"/>
        <end position="453"/>
    </location>
</feature>
<dbReference type="AlphaFoldDB" id="A0A1G6KQW6"/>
<evidence type="ECO:0000256" key="1">
    <source>
        <dbReference type="SAM" id="Phobius"/>
    </source>
</evidence>
<accession>A0A1G6KQW6</accession>
<keyword evidence="3" id="KW-1185">Reference proteome</keyword>
<gene>
    <name evidence="2" type="ORF">SAMN05216174_1011019</name>
</gene>
<dbReference type="SUPFAM" id="SSF56300">
    <property type="entry name" value="Metallo-dependent phosphatases"/>
    <property type="match status" value="1"/>
</dbReference>
<dbReference type="EMBL" id="FMZZ01000001">
    <property type="protein sequence ID" value="SDC32726.1"/>
    <property type="molecule type" value="Genomic_DNA"/>
</dbReference>
<name>A0A1G6KQW6_9PSEU</name>
<proteinExistence type="predicted"/>
<keyword evidence="1" id="KW-0812">Transmembrane</keyword>